<keyword evidence="5" id="KW-1185">Reference proteome</keyword>
<gene>
    <name evidence="4" type="ORF">DSTB1V02_LOCUS10969</name>
</gene>
<dbReference type="EMBL" id="LR902877">
    <property type="protein sequence ID" value="CAD7251202.1"/>
    <property type="molecule type" value="Genomic_DNA"/>
</dbReference>
<sequence>MGYFLALAALSSLLWVGSAFQPLVYWSIHPRHRYGFVSNEISADFEECSAACAQDKPSFQCHAFNFKETDGTCQLVYEGGGELVPENGFQAFVKFFCLEDESRMGKRVSRGLHWDEERSGNSLQALARFHRRMSRPQGNLFMQCTNCVVHDVLEDGKTCPLPTLKRKRIGARRGNGGRNGAMTGVRLEGAYGEAYTGELRDLLVKNAVEGNTGVTSGADELGAKAVAEINDLEGVGLADEGAATASGHSDGVEEAFLGEAAYRFGGEGLDRGEGEVKARMIRDTTGGMKGATTGGMKGATTGKPSGGSMKGATGGTAKPMGGTTKPTGSTTKPTGSTTKPTGSSTGKPSVGSVKGDPVGPTGRSTVGTSKTASGGTTVRPRGKTERPKDFHDELMFEFWSAVLKMKRMIAKLFQVAELKFPMLLPEDLQESFENEFFAAIMENFYEDNPFSGYY</sequence>
<organism evidence="4">
    <name type="scientific">Darwinula stevensoni</name>
    <dbReference type="NCBI Taxonomy" id="69355"/>
    <lineage>
        <taxon>Eukaryota</taxon>
        <taxon>Metazoa</taxon>
        <taxon>Ecdysozoa</taxon>
        <taxon>Arthropoda</taxon>
        <taxon>Crustacea</taxon>
        <taxon>Oligostraca</taxon>
        <taxon>Ostracoda</taxon>
        <taxon>Podocopa</taxon>
        <taxon>Podocopida</taxon>
        <taxon>Darwinulocopina</taxon>
        <taxon>Darwinuloidea</taxon>
        <taxon>Darwinulidae</taxon>
        <taxon>Darwinula</taxon>
    </lineage>
</organism>
<feature type="compositionally biased region" description="Low complexity" evidence="1">
    <location>
        <begin position="315"/>
        <end position="349"/>
    </location>
</feature>
<dbReference type="SUPFAM" id="SSF57414">
    <property type="entry name" value="Hairpin loop containing domain-like"/>
    <property type="match status" value="1"/>
</dbReference>
<dbReference type="InterPro" id="IPR003609">
    <property type="entry name" value="Pan_app"/>
</dbReference>
<keyword evidence="2" id="KW-0732">Signal</keyword>
<evidence type="ECO:0000313" key="5">
    <source>
        <dbReference type="Proteomes" id="UP000677054"/>
    </source>
</evidence>
<reference evidence="4" key="1">
    <citation type="submission" date="2020-11" db="EMBL/GenBank/DDBJ databases">
        <authorList>
            <person name="Tran Van P."/>
        </authorList>
    </citation>
    <scope>NUCLEOTIDE SEQUENCE</scope>
</reference>
<dbReference type="Pfam" id="PF00024">
    <property type="entry name" value="PAN_1"/>
    <property type="match status" value="1"/>
</dbReference>
<feature type="domain" description="Apple" evidence="3">
    <location>
        <begin position="40"/>
        <end position="90"/>
    </location>
</feature>
<feature type="compositionally biased region" description="Polar residues" evidence="1">
    <location>
        <begin position="362"/>
        <end position="376"/>
    </location>
</feature>
<feature type="compositionally biased region" description="Gly residues" evidence="1">
    <location>
        <begin position="304"/>
        <end position="314"/>
    </location>
</feature>
<dbReference type="Gene3D" id="3.50.4.10">
    <property type="entry name" value="Hepatocyte Growth Factor"/>
    <property type="match status" value="1"/>
</dbReference>
<accession>A0A7R9FQI7</accession>
<proteinExistence type="predicted"/>
<feature type="signal peptide" evidence="2">
    <location>
        <begin position="1"/>
        <end position="19"/>
    </location>
</feature>
<evidence type="ECO:0000259" key="3">
    <source>
        <dbReference type="Pfam" id="PF00024"/>
    </source>
</evidence>
<evidence type="ECO:0000256" key="2">
    <source>
        <dbReference type="SAM" id="SignalP"/>
    </source>
</evidence>
<feature type="compositionally biased region" description="Gly residues" evidence="1">
    <location>
        <begin position="287"/>
        <end position="297"/>
    </location>
</feature>
<dbReference type="EMBL" id="CAJPEV010003360">
    <property type="protein sequence ID" value="CAG0899580.1"/>
    <property type="molecule type" value="Genomic_DNA"/>
</dbReference>
<feature type="region of interest" description="Disordered" evidence="1">
    <location>
        <begin position="285"/>
        <end position="386"/>
    </location>
</feature>
<protein>
    <recommendedName>
        <fullName evidence="3">Apple domain-containing protein</fullName>
    </recommendedName>
</protein>
<feature type="chain" id="PRO_5036210598" description="Apple domain-containing protein" evidence="2">
    <location>
        <begin position="20"/>
        <end position="454"/>
    </location>
</feature>
<name>A0A7R9FQI7_9CRUS</name>
<evidence type="ECO:0000313" key="4">
    <source>
        <dbReference type="EMBL" id="CAD7251202.1"/>
    </source>
</evidence>
<dbReference type="AlphaFoldDB" id="A0A7R9FQI7"/>
<evidence type="ECO:0000256" key="1">
    <source>
        <dbReference type="SAM" id="MobiDB-lite"/>
    </source>
</evidence>
<dbReference type="Proteomes" id="UP000677054">
    <property type="component" value="Unassembled WGS sequence"/>
</dbReference>